<dbReference type="OrthoDB" id="1166966at2759"/>
<comment type="caution">
    <text evidence="1">The sequence shown here is derived from an EMBL/GenBank/DDBJ whole genome shotgun (WGS) entry which is preliminary data.</text>
</comment>
<dbReference type="Proteomes" id="UP000250321">
    <property type="component" value="Unassembled WGS sequence"/>
</dbReference>
<name>A0A314XQR4_PRUYE</name>
<dbReference type="EMBL" id="PJQY01002006">
    <property type="protein sequence ID" value="PQP97154.1"/>
    <property type="molecule type" value="Genomic_DNA"/>
</dbReference>
<protein>
    <submittedName>
        <fullName evidence="1">Uncharacterized protein</fullName>
    </submittedName>
</protein>
<keyword evidence="2" id="KW-1185">Reference proteome</keyword>
<proteinExistence type="predicted"/>
<evidence type="ECO:0000313" key="2">
    <source>
        <dbReference type="Proteomes" id="UP000250321"/>
    </source>
</evidence>
<evidence type="ECO:0000313" key="1">
    <source>
        <dbReference type="EMBL" id="PQP97154.1"/>
    </source>
</evidence>
<gene>
    <name evidence="1" type="ORF">Pyn_28535</name>
</gene>
<reference evidence="1 2" key="1">
    <citation type="submission" date="2018-02" db="EMBL/GenBank/DDBJ databases">
        <title>Draft genome of wild Prunus yedoensis var. nudiflora.</title>
        <authorList>
            <person name="Baek S."/>
            <person name="Kim J.-H."/>
            <person name="Choi K."/>
            <person name="Kim G.-B."/>
            <person name="Cho A."/>
            <person name="Jang H."/>
            <person name="Shin C.-H."/>
            <person name="Yu H.-J."/>
            <person name="Mun J.-H."/>
        </authorList>
    </citation>
    <scope>NUCLEOTIDE SEQUENCE [LARGE SCALE GENOMIC DNA]</scope>
    <source>
        <strain evidence="2">cv. Jeju island</strain>
        <tissue evidence="1">Leaf</tissue>
    </source>
</reference>
<organism evidence="1 2">
    <name type="scientific">Prunus yedoensis var. nudiflora</name>
    <dbReference type="NCBI Taxonomy" id="2094558"/>
    <lineage>
        <taxon>Eukaryota</taxon>
        <taxon>Viridiplantae</taxon>
        <taxon>Streptophyta</taxon>
        <taxon>Embryophyta</taxon>
        <taxon>Tracheophyta</taxon>
        <taxon>Spermatophyta</taxon>
        <taxon>Magnoliopsida</taxon>
        <taxon>eudicotyledons</taxon>
        <taxon>Gunneridae</taxon>
        <taxon>Pentapetalae</taxon>
        <taxon>rosids</taxon>
        <taxon>fabids</taxon>
        <taxon>Rosales</taxon>
        <taxon>Rosaceae</taxon>
        <taxon>Amygdaloideae</taxon>
        <taxon>Amygdaleae</taxon>
        <taxon>Prunus</taxon>
    </lineage>
</organism>
<dbReference type="AlphaFoldDB" id="A0A314XQR4"/>
<sequence length="101" mass="11884">MKLQEMNGKLAETLMVQKPILVQEQLCPLDLEGSGLMGWWAEMTRLEKVAHHQEKEIKEKYLEIRLEKKIEEHLEAMLVQQIYLKTEFLVEIPRQGKNGKP</sequence>
<accession>A0A314XQR4</accession>